<feature type="compositionally biased region" description="Basic residues" evidence="1">
    <location>
        <begin position="43"/>
        <end position="54"/>
    </location>
</feature>
<sequence>MAPFTVNAPLVPFPSPKVSAAPIATGPSSATHNSTRGAMAGRMRPRKTRLARGT</sequence>
<gene>
    <name evidence="2" type="ORF">A176_001323</name>
</gene>
<proteinExistence type="predicted"/>
<keyword evidence="3" id="KW-1185">Reference proteome</keyword>
<dbReference type="PATRIC" id="fig|1297742.4.peg.1339"/>
<dbReference type="AlphaFoldDB" id="A0A0H4WLY7"/>
<evidence type="ECO:0000313" key="3">
    <source>
        <dbReference type="Proteomes" id="UP000009026"/>
    </source>
</evidence>
<organism evidence="2 3">
    <name type="scientific">Pseudomyxococcus hansupus</name>
    <dbReference type="NCBI Taxonomy" id="1297742"/>
    <lineage>
        <taxon>Bacteria</taxon>
        <taxon>Pseudomonadati</taxon>
        <taxon>Myxococcota</taxon>
        <taxon>Myxococcia</taxon>
        <taxon>Myxococcales</taxon>
        <taxon>Cystobacterineae</taxon>
        <taxon>Myxococcaceae</taxon>
        <taxon>Pseudomyxococcus</taxon>
    </lineage>
</organism>
<evidence type="ECO:0000313" key="2">
    <source>
        <dbReference type="EMBL" id="AKQ64411.1"/>
    </source>
</evidence>
<name>A0A0H4WLY7_9BACT</name>
<dbReference type="Proteomes" id="UP000009026">
    <property type="component" value="Chromosome"/>
</dbReference>
<feature type="compositionally biased region" description="Polar residues" evidence="1">
    <location>
        <begin position="26"/>
        <end position="36"/>
    </location>
</feature>
<evidence type="ECO:0000256" key="1">
    <source>
        <dbReference type="SAM" id="MobiDB-lite"/>
    </source>
</evidence>
<feature type="region of interest" description="Disordered" evidence="1">
    <location>
        <begin position="1"/>
        <end position="54"/>
    </location>
</feature>
<protein>
    <submittedName>
        <fullName evidence="2">Uncharacterized protein</fullName>
    </submittedName>
</protein>
<reference evidence="2 3" key="1">
    <citation type="journal article" date="2016" name="PLoS ONE">
        <title>Complete Genome Sequence and Comparative Genomics of a Novel Myxobacterium Myxococcus hansupus.</title>
        <authorList>
            <person name="Sharma G."/>
            <person name="Narwani T."/>
            <person name="Subramanian S."/>
        </authorList>
    </citation>
    <scope>NUCLEOTIDE SEQUENCE [LARGE SCALE GENOMIC DNA]</scope>
    <source>
        <strain evidence="3">mixupus</strain>
    </source>
</reference>
<accession>A0A0H4WLY7</accession>
<dbReference type="EMBL" id="CP012109">
    <property type="protein sequence ID" value="AKQ64411.1"/>
    <property type="molecule type" value="Genomic_DNA"/>
</dbReference>
<dbReference type="KEGG" id="mym:A176_001323"/>